<proteinExistence type="inferred from homology"/>
<dbReference type="SUPFAM" id="SSF52499">
    <property type="entry name" value="Isochorismatase-like hydrolases"/>
    <property type="match status" value="1"/>
</dbReference>
<organism evidence="4 5">
    <name type="scientific">Penicillium frequentans</name>
    <dbReference type="NCBI Taxonomy" id="3151616"/>
    <lineage>
        <taxon>Eukaryota</taxon>
        <taxon>Fungi</taxon>
        <taxon>Dikarya</taxon>
        <taxon>Ascomycota</taxon>
        <taxon>Pezizomycotina</taxon>
        <taxon>Eurotiomycetes</taxon>
        <taxon>Eurotiomycetidae</taxon>
        <taxon>Eurotiales</taxon>
        <taxon>Aspergillaceae</taxon>
        <taxon>Penicillium</taxon>
    </lineage>
</organism>
<dbReference type="Proteomes" id="UP001220324">
    <property type="component" value="Unassembled WGS sequence"/>
</dbReference>
<dbReference type="InterPro" id="IPR000868">
    <property type="entry name" value="Isochorismatase-like_dom"/>
</dbReference>
<feature type="domain" description="Isochorismatase-like" evidence="3">
    <location>
        <begin position="5"/>
        <end position="179"/>
    </location>
</feature>
<dbReference type="PANTHER" id="PTHR43540">
    <property type="entry name" value="PEROXYUREIDOACRYLATE/UREIDOACRYLATE AMIDOHYDROLASE-RELATED"/>
    <property type="match status" value="1"/>
</dbReference>
<evidence type="ECO:0000259" key="3">
    <source>
        <dbReference type="Pfam" id="PF00857"/>
    </source>
</evidence>
<evidence type="ECO:0000313" key="4">
    <source>
        <dbReference type="EMBL" id="KAJ5524383.1"/>
    </source>
</evidence>
<accession>A0AAD6CIX3</accession>
<dbReference type="PANTHER" id="PTHR43540:SF1">
    <property type="entry name" value="ISOCHORISMATASE HYDROLASE"/>
    <property type="match status" value="1"/>
</dbReference>
<dbReference type="InterPro" id="IPR036380">
    <property type="entry name" value="Isochorismatase-like_sf"/>
</dbReference>
<dbReference type="CDD" id="cd00431">
    <property type="entry name" value="cysteine_hydrolases"/>
    <property type="match status" value="1"/>
</dbReference>
<dbReference type="Pfam" id="PF00857">
    <property type="entry name" value="Isochorismatase"/>
    <property type="match status" value="1"/>
</dbReference>
<keyword evidence="2" id="KW-0378">Hydrolase</keyword>
<sequence>MDTRTTLLLLDVQNGTVDPLQCPESYLEGLTSVLAAARSHNLNVVHVVTAFRNGYPENISTNSSVPGVAARGLFKEGDHSVQVHASVTPTPTEPIITKRRVSAFFGTELDMILRCANSNHIVVAGLITSGAVLSTVRQAADLDYRVTILRDMCMDRDEEVHRVLMDKVFHRKHSVVDAEVWVRQLGIKASNA</sequence>
<evidence type="ECO:0000313" key="5">
    <source>
        <dbReference type="Proteomes" id="UP001220324"/>
    </source>
</evidence>
<comment type="similarity">
    <text evidence="1">Belongs to the isochorismatase family.</text>
</comment>
<gene>
    <name evidence="4" type="ORF">N7494_011033</name>
</gene>
<protein>
    <submittedName>
        <fullName evidence="4">Isochorismatase family protein</fullName>
    </submittedName>
</protein>
<dbReference type="InterPro" id="IPR050272">
    <property type="entry name" value="Isochorismatase-like_hydrls"/>
</dbReference>
<evidence type="ECO:0000256" key="2">
    <source>
        <dbReference type="ARBA" id="ARBA00022801"/>
    </source>
</evidence>
<name>A0AAD6CIX3_9EURO</name>
<dbReference type="AlphaFoldDB" id="A0AAD6CIX3"/>
<reference evidence="4 5" key="1">
    <citation type="journal article" date="2023" name="IMA Fungus">
        <title>Comparative genomic study of the Penicillium genus elucidates a diverse pangenome and 15 lateral gene transfer events.</title>
        <authorList>
            <person name="Petersen C."/>
            <person name="Sorensen T."/>
            <person name="Nielsen M.R."/>
            <person name="Sondergaard T.E."/>
            <person name="Sorensen J.L."/>
            <person name="Fitzpatrick D.A."/>
            <person name="Frisvad J.C."/>
            <person name="Nielsen K.L."/>
        </authorList>
    </citation>
    <scope>NUCLEOTIDE SEQUENCE [LARGE SCALE GENOMIC DNA]</scope>
    <source>
        <strain evidence="4 5">IBT 35679</strain>
    </source>
</reference>
<dbReference type="GO" id="GO:0016787">
    <property type="term" value="F:hydrolase activity"/>
    <property type="evidence" value="ECO:0007669"/>
    <property type="project" value="UniProtKB-KW"/>
</dbReference>
<keyword evidence="5" id="KW-1185">Reference proteome</keyword>
<dbReference type="Gene3D" id="3.40.50.850">
    <property type="entry name" value="Isochorismatase-like"/>
    <property type="match status" value="1"/>
</dbReference>
<dbReference type="EMBL" id="JAQIZZ010000008">
    <property type="protein sequence ID" value="KAJ5524383.1"/>
    <property type="molecule type" value="Genomic_DNA"/>
</dbReference>
<evidence type="ECO:0000256" key="1">
    <source>
        <dbReference type="ARBA" id="ARBA00006336"/>
    </source>
</evidence>
<comment type="caution">
    <text evidence="4">The sequence shown here is derived from an EMBL/GenBank/DDBJ whole genome shotgun (WGS) entry which is preliminary data.</text>
</comment>